<evidence type="ECO:0000313" key="2">
    <source>
        <dbReference type="Proteomes" id="UP000198211"/>
    </source>
</evidence>
<evidence type="ECO:0000313" key="1">
    <source>
        <dbReference type="EMBL" id="OWZ11660.1"/>
    </source>
</evidence>
<accession>A0A225W493</accession>
<name>A0A225W493_9STRA</name>
<dbReference type="OrthoDB" id="129317at2759"/>
<organism evidence="1 2">
    <name type="scientific">Phytophthora megakarya</name>
    <dbReference type="NCBI Taxonomy" id="4795"/>
    <lineage>
        <taxon>Eukaryota</taxon>
        <taxon>Sar</taxon>
        <taxon>Stramenopiles</taxon>
        <taxon>Oomycota</taxon>
        <taxon>Peronosporomycetes</taxon>
        <taxon>Peronosporales</taxon>
        <taxon>Peronosporaceae</taxon>
        <taxon>Phytophthora</taxon>
    </lineage>
</organism>
<dbReference type="AlphaFoldDB" id="A0A225W493"/>
<dbReference type="Proteomes" id="UP000198211">
    <property type="component" value="Unassembled WGS sequence"/>
</dbReference>
<protein>
    <recommendedName>
        <fullName evidence="3">MULE transposase domain-containing protein</fullName>
    </recommendedName>
</protein>
<reference evidence="2" key="1">
    <citation type="submission" date="2017-03" db="EMBL/GenBank/DDBJ databases">
        <title>Phytopthora megakarya and P. palmivora, two closely related causual agents of cacao black pod achieved similar genome size and gene model numbers by different mechanisms.</title>
        <authorList>
            <person name="Ali S."/>
            <person name="Shao J."/>
            <person name="Larry D.J."/>
            <person name="Kronmiller B."/>
            <person name="Shen D."/>
            <person name="Strem M.D."/>
            <person name="Melnick R.L."/>
            <person name="Guiltinan M.J."/>
            <person name="Tyler B.M."/>
            <person name="Meinhardt L.W."/>
            <person name="Bailey B.A."/>
        </authorList>
    </citation>
    <scope>NUCLEOTIDE SEQUENCE [LARGE SCALE GENOMIC DNA]</scope>
    <source>
        <strain evidence="2">zdho120</strain>
    </source>
</reference>
<gene>
    <name evidence="1" type="ORF">PHMEG_00015290</name>
</gene>
<evidence type="ECO:0008006" key="3">
    <source>
        <dbReference type="Google" id="ProtNLM"/>
    </source>
</evidence>
<proteinExistence type="predicted"/>
<sequence length="268" mass="30925">MLCKGRLESRYVQTRREYFGGSMHGLVEVPPLSLVQGSTMSFFLFHHVYAHQGPKVERLIGWGHSEIIDKLKYKGVTLFVDGTFRCVPRSFYQFVVIMVHDQASDCLLPAFYVLCSLKEPDMYWNVIDHVIQAIDQKLELSKVICDFEAGLIKAVIWGCFNKQWMRRYGPELWNVNSIPKLTPTRQHTVRNAVHDGRRGHGRWRPELPSVNATDSHDLHDMAPFMKTALGFYLPPLLDVYTYTVYRQPLSFFANPLQSQLKHGILPAQ</sequence>
<comment type="caution">
    <text evidence="1">The sequence shown here is derived from an EMBL/GenBank/DDBJ whole genome shotgun (WGS) entry which is preliminary data.</text>
</comment>
<dbReference type="EMBL" id="NBNE01002066">
    <property type="protein sequence ID" value="OWZ11660.1"/>
    <property type="molecule type" value="Genomic_DNA"/>
</dbReference>
<keyword evidence="2" id="KW-1185">Reference proteome</keyword>